<keyword evidence="2" id="KW-1185">Reference proteome</keyword>
<gene>
    <name evidence="1" type="primary">Cnig_chr_II.g6000</name>
    <name evidence="1" type="ORF">B9Z55_006000</name>
</gene>
<dbReference type="Proteomes" id="UP000230233">
    <property type="component" value="Chromosome II"/>
</dbReference>
<sequence>MEVMEVFLIDQSYFEDQRAELRALMRNNHRRLTAIRSYHAQLEYKLRFRMARPNMSVNQRFQILDLVNEAAIKIDQATQMLDQANIELMKKYIQVNNSQIVHLEVRLGEFSPNSSSNLRISNNLLSECKSEWSQFGGFL</sequence>
<name>A0A2G5V417_9PELO</name>
<dbReference type="AlphaFoldDB" id="A0A2G5V417"/>
<comment type="caution">
    <text evidence="1">The sequence shown here is derived from an EMBL/GenBank/DDBJ whole genome shotgun (WGS) entry which is preliminary data.</text>
</comment>
<evidence type="ECO:0000313" key="1">
    <source>
        <dbReference type="EMBL" id="PIC46246.1"/>
    </source>
</evidence>
<dbReference type="EMBL" id="PDUG01000002">
    <property type="protein sequence ID" value="PIC46246.1"/>
    <property type="molecule type" value="Genomic_DNA"/>
</dbReference>
<accession>A0A2G5V417</accession>
<organism evidence="1 2">
    <name type="scientific">Caenorhabditis nigoni</name>
    <dbReference type="NCBI Taxonomy" id="1611254"/>
    <lineage>
        <taxon>Eukaryota</taxon>
        <taxon>Metazoa</taxon>
        <taxon>Ecdysozoa</taxon>
        <taxon>Nematoda</taxon>
        <taxon>Chromadorea</taxon>
        <taxon>Rhabditida</taxon>
        <taxon>Rhabditina</taxon>
        <taxon>Rhabditomorpha</taxon>
        <taxon>Rhabditoidea</taxon>
        <taxon>Rhabditidae</taxon>
        <taxon>Peloderinae</taxon>
        <taxon>Caenorhabditis</taxon>
    </lineage>
</organism>
<proteinExistence type="predicted"/>
<protein>
    <submittedName>
        <fullName evidence="1">Uncharacterized protein</fullName>
    </submittedName>
</protein>
<evidence type="ECO:0000313" key="2">
    <source>
        <dbReference type="Proteomes" id="UP000230233"/>
    </source>
</evidence>
<reference evidence="2" key="1">
    <citation type="submission" date="2017-10" db="EMBL/GenBank/DDBJ databases">
        <title>Rapid genome shrinkage in a self-fertile nematode reveals novel sperm competition proteins.</title>
        <authorList>
            <person name="Yin D."/>
            <person name="Schwarz E.M."/>
            <person name="Thomas C.G."/>
            <person name="Felde R.L."/>
            <person name="Korf I.F."/>
            <person name="Cutter A.D."/>
            <person name="Schartner C.M."/>
            <person name="Ralston E.J."/>
            <person name="Meyer B.J."/>
            <person name="Haag E.S."/>
        </authorList>
    </citation>
    <scope>NUCLEOTIDE SEQUENCE [LARGE SCALE GENOMIC DNA]</scope>
    <source>
        <strain evidence="2">JU1422</strain>
    </source>
</reference>
<dbReference type="OrthoDB" id="10312435at2759"/>